<dbReference type="EMBL" id="BQNB010020739">
    <property type="protein sequence ID" value="GJT99114.1"/>
    <property type="molecule type" value="Genomic_DNA"/>
</dbReference>
<reference evidence="2" key="1">
    <citation type="journal article" date="2022" name="Int. J. Mol. Sci.">
        <title>Draft Genome of Tanacetum Coccineum: Genomic Comparison of Closely Related Tanacetum-Family Plants.</title>
        <authorList>
            <person name="Yamashiro T."/>
            <person name="Shiraishi A."/>
            <person name="Nakayama K."/>
            <person name="Satake H."/>
        </authorList>
    </citation>
    <scope>NUCLEOTIDE SEQUENCE</scope>
</reference>
<gene>
    <name evidence="2" type="ORF">Tco_1094632</name>
</gene>
<organism evidence="2 3">
    <name type="scientific">Tanacetum coccineum</name>
    <dbReference type="NCBI Taxonomy" id="301880"/>
    <lineage>
        <taxon>Eukaryota</taxon>
        <taxon>Viridiplantae</taxon>
        <taxon>Streptophyta</taxon>
        <taxon>Embryophyta</taxon>
        <taxon>Tracheophyta</taxon>
        <taxon>Spermatophyta</taxon>
        <taxon>Magnoliopsida</taxon>
        <taxon>eudicotyledons</taxon>
        <taxon>Gunneridae</taxon>
        <taxon>Pentapetalae</taxon>
        <taxon>asterids</taxon>
        <taxon>campanulids</taxon>
        <taxon>Asterales</taxon>
        <taxon>Asteraceae</taxon>
        <taxon>Asteroideae</taxon>
        <taxon>Anthemideae</taxon>
        <taxon>Anthemidinae</taxon>
        <taxon>Tanacetum</taxon>
    </lineage>
</organism>
<evidence type="ECO:0000313" key="3">
    <source>
        <dbReference type="Proteomes" id="UP001151760"/>
    </source>
</evidence>
<reference evidence="2" key="2">
    <citation type="submission" date="2022-01" db="EMBL/GenBank/DDBJ databases">
        <authorList>
            <person name="Yamashiro T."/>
            <person name="Shiraishi A."/>
            <person name="Satake H."/>
            <person name="Nakayama K."/>
        </authorList>
    </citation>
    <scope>NUCLEOTIDE SEQUENCE</scope>
</reference>
<feature type="region of interest" description="Disordered" evidence="1">
    <location>
        <begin position="77"/>
        <end position="96"/>
    </location>
</feature>
<dbReference type="Proteomes" id="UP001151760">
    <property type="component" value="Unassembled WGS sequence"/>
</dbReference>
<name>A0ABQ5IG26_9ASTR</name>
<accession>A0ABQ5IG26</accession>
<evidence type="ECO:0000256" key="1">
    <source>
        <dbReference type="SAM" id="MobiDB-lite"/>
    </source>
</evidence>
<keyword evidence="3" id="KW-1185">Reference proteome</keyword>
<sequence>MKNADKFLKTKCDFDISNDESGGEGSIQVTNKTNTFVKLKNKYRENFLVDVKKAIKTDSRESRMKVRLVSKIAGSAGSVGQMEPASFTEGTDWDRK</sequence>
<comment type="caution">
    <text evidence="2">The sequence shown here is derived from an EMBL/GenBank/DDBJ whole genome shotgun (WGS) entry which is preliminary data.</text>
</comment>
<proteinExistence type="predicted"/>
<protein>
    <submittedName>
        <fullName evidence="2">Uncharacterized protein</fullName>
    </submittedName>
</protein>
<evidence type="ECO:0000313" key="2">
    <source>
        <dbReference type="EMBL" id="GJT99114.1"/>
    </source>
</evidence>